<feature type="compositionally biased region" description="Polar residues" evidence="12">
    <location>
        <begin position="1252"/>
        <end position="1268"/>
    </location>
</feature>
<keyword evidence="5 10" id="KW-0132">Cell division</keyword>
<dbReference type="SUPFAM" id="SSF48371">
    <property type="entry name" value="ARM repeat"/>
    <property type="match status" value="1"/>
</dbReference>
<comment type="function">
    <text evidence="10">Regulatory subunit of the condensin complex, a complex required for conversion of interphase chromatin into mitotic-like condense chromosomes. The condensin complex probably introduces positive supercoils into relaxed DNA in the presence of type I topoisomerases and converts nicked DNA into positive knotted forms in the presence of type II topoisomerases.</text>
</comment>
<evidence type="ECO:0000256" key="10">
    <source>
        <dbReference type="PIRNR" id="PIRNR017127"/>
    </source>
</evidence>
<feature type="domain" description="Condensin complex subunit 1 C-terminal" evidence="13">
    <location>
        <begin position="979"/>
        <end position="1138"/>
    </location>
</feature>
<dbReference type="InterPro" id="IPR024324">
    <property type="entry name" value="Condensin_cplx_su1_N"/>
</dbReference>
<name>A0A7N0TU87_KALFE</name>
<dbReference type="Gene3D" id="1.25.10.10">
    <property type="entry name" value="Leucine-rich Repeat Variant"/>
    <property type="match status" value="2"/>
</dbReference>
<dbReference type="InterPro" id="IPR011989">
    <property type="entry name" value="ARM-like"/>
</dbReference>
<dbReference type="GO" id="GO:0000796">
    <property type="term" value="C:condensin complex"/>
    <property type="evidence" value="ECO:0007669"/>
    <property type="project" value="TreeGrafter"/>
</dbReference>
<dbReference type="PANTHER" id="PTHR14222:SF2">
    <property type="entry name" value="CONDENSIN COMPLEX SUBUNIT 1"/>
    <property type="match status" value="1"/>
</dbReference>
<evidence type="ECO:0000256" key="9">
    <source>
        <dbReference type="ARBA" id="ARBA00023306"/>
    </source>
</evidence>
<dbReference type="Pfam" id="PF12717">
    <property type="entry name" value="Cnd1"/>
    <property type="match status" value="1"/>
</dbReference>
<evidence type="ECO:0000256" key="4">
    <source>
        <dbReference type="ARBA" id="ARBA00022454"/>
    </source>
</evidence>
<keyword evidence="9 10" id="KW-0131">Cell cycle</keyword>
<dbReference type="InterPro" id="IPR032682">
    <property type="entry name" value="Cnd1_C"/>
</dbReference>
<dbReference type="PIRSF" id="PIRSF017127">
    <property type="entry name" value="Condensin_D2"/>
    <property type="match status" value="1"/>
</dbReference>
<keyword evidence="16" id="KW-1185">Reference proteome</keyword>
<evidence type="ECO:0000256" key="3">
    <source>
        <dbReference type="ARBA" id="ARBA00009606"/>
    </source>
</evidence>
<evidence type="ECO:0000256" key="7">
    <source>
        <dbReference type="ARBA" id="ARBA00023067"/>
    </source>
</evidence>
<evidence type="ECO:0000256" key="8">
    <source>
        <dbReference type="ARBA" id="ARBA00023242"/>
    </source>
</evidence>
<evidence type="ECO:0000256" key="1">
    <source>
        <dbReference type="ARBA" id="ARBA00004123"/>
    </source>
</evidence>
<reference evidence="15" key="1">
    <citation type="submission" date="2021-01" db="UniProtKB">
        <authorList>
            <consortium name="EnsemblPlants"/>
        </authorList>
    </citation>
    <scope>IDENTIFICATION</scope>
</reference>
<feature type="coiled-coil region" evidence="11">
    <location>
        <begin position="1189"/>
        <end position="1216"/>
    </location>
</feature>
<feature type="compositionally biased region" description="Acidic residues" evidence="12">
    <location>
        <begin position="1233"/>
        <end position="1250"/>
    </location>
</feature>
<feature type="region of interest" description="Disordered" evidence="12">
    <location>
        <begin position="1233"/>
        <end position="1276"/>
    </location>
</feature>
<evidence type="ECO:0000313" key="15">
    <source>
        <dbReference type="EnsemblPlants" id="Kaladp0045s0189.1.v1.1"/>
    </source>
</evidence>
<dbReference type="InterPro" id="IPR026971">
    <property type="entry name" value="CND1/NCAPD3"/>
</dbReference>
<evidence type="ECO:0000313" key="16">
    <source>
        <dbReference type="Proteomes" id="UP000594263"/>
    </source>
</evidence>
<evidence type="ECO:0000256" key="11">
    <source>
        <dbReference type="SAM" id="Coils"/>
    </source>
</evidence>
<sequence length="1334" mass="148160">MAPALFVFPPSLASLEDEYEDGRICALKPYDIKSLPPSQLDDFVKGVSFDLSDSEVLCVEEQGMFDRVYSLVRDFTALTTPCKINLIESLRSNLSVLLPNVDCLARTAPDNDSLIVDRLVSYGNAFKIYTYFLFTIVVLEESNNTSTNSVKVTTATAQKKQSVKSYNWDAHRSKILNLISNSLEINLGLLFGSSDPDENYLSFISKTTFSLFESQTLLKDSGSKDALCRITGTCATKYHYVSQACASMLYLIHKYDYVIIHMAEAAAAAERKFADGSLAMSLLGEIGKANPKDYVKDSAGAENIGRFLVELADRLPKLVAINIGVLISHFAGESYKIRNALVGVLGKLVAKAFKDVDGEVSSKSVRLRAKQAMLQILLERCRDVSAYTRGRVLQVWTELCEEHSVPIGLWNEVAEIASGRLEDKSAIVRKNALNLLVVMLQHNPFGPQLRVASFEATLEQYKRKLRDLEPSSETITDETPCDTAAVHVDGDIDNSISQDSINDYKDSLTDSCNVEDVVQKENFVPDIGNLEQTRALVASLEVGVKFSKCISATMHTLVQLMASPSATDVENSILLLMRCKQFQIDGSEICLRKMLPLVFSQDRSIYEAVENAFITIYVAKSALQTAKNLLSLALESNVGDLAALEYIIAALASKGDLSMPMISSLWDIFCFNIPGTTADHSRAALHILCMAAKSCPGILVSHIQDIIDIGFGRWSKVEPLLARTACIALQRLSDEEKTKILLSNGNRIFGILESLITSHSLPESIWYAAADKVISAIYSLHPTPEILAAEVVKKCIRSVFDNTPQDGPVNESEPASNYSTVKVENLSRCLFVASHIAMNHLVYIESCIRKIRKQKVKREKTQANNESVEQAASADARKDAGINAELGLAASEDAVLDTLAEAAEKEIVSGHFGTKYLIGSCAQFLMKLCRNFGLMQKYPDLQASGMLALCRFMIIDAEFCSENLQLLFTIVENAPSESVRSNCTIALADLAVRFPNLLEPWTENMYARLRDPSASVRKNAVLVLSHLILNDMMKVKGFINEMALRMEDEDERITNLARLFFHELSKKGSNPIYNLLPDILSKLSQQNLKRDLFCNIMQFLIGSIKKDKQMEALVEKLCSRFTGSGDTMQWEYISYCLSQLAFTEKGLKKLIDLFKVYENALSNECVMEHFRVIVNKSKKSAKPELRSCIDEFEEKLNKVHMENKELENVAKNAQNHQKGVSKRVGYQVKNNTEEDSAELEEEGEVTDESLDGVTTPTRSQRQVTNPTPADSDEHSDLLNIETSLSSGYLEVESPCINSRGDVTSTVKNTIKKDVKGKTSVFSKRTLRSRQKVVD</sequence>
<dbReference type="EnsemblPlants" id="Kaladp0045s0189.1.v1.1">
    <property type="protein sequence ID" value="Kaladp0045s0189.1.v1.1"/>
    <property type="gene ID" value="Kaladp0045s0189.v1.1"/>
</dbReference>
<accession>A0A7N0TU87</accession>
<dbReference type="InterPro" id="IPR007673">
    <property type="entry name" value="Condensin_cplx_su1"/>
</dbReference>
<proteinExistence type="inferred from homology"/>
<evidence type="ECO:0000256" key="12">
    <source>
        <dbReference type="SAM" id="MobiDB-lite"/>
    </source>
</evidence>
<evidence type="ECO:0000259" key="14">
    <source>
        <dbReference type="Pfam" id="PF12922"/>
    </source>
</evidence>
<organism evidence="15 16">
    <name type="scientific">Kalanchoe fedtschenkoi</name>
    <name type="common">Lavender scallops</name>
    <name type="synonym">South American air plant</name>
    <dbReference type="NCBI Taxonomy" id="63787"/>
    <lineage>
        <taxon>Eukaryota</taxon>
        <taxon>Viridiplantae</taxon>
        <taxon>Streptophyta</taxon>
        <taxon>Embryophyta</taxon>
        <taxon>Tracheophyta</taxon>
        <taxon>Spermatophyta</taxon>
        <taxon>Magnoliopsida</taxon>
        <taxon>eudicotyledons</taxon>
        <taxon>Gunneridae</taxon>
        <taxon>Pentapetalae</taxon>
        <taxon>Saxifragales</taxon>
        <taxon>Crassulaceae</taxon>
        <taxon>Kalanchoe</taxon>
    </lineage>
</organism>
<keyword evidence="11" id="KW-0175">Coiled coil</keyword>
<feature type="domain" description="Condensin complex subunit 1 N-terminal" evidence="14">
    <location>
        <begin position="83"/>
        <end position="244"/>
    </location>
</feature>
<dbReference type="InterPro" id="IPR016024">
    <property type="entry name" value="ARM-type_fold"/>
</dbReference>
<comment type="subcellular location">
    <subcellularLocation>
        <location evidence="2">Chromosome</location>
    </subcellularLocation>
    <subcellularLocation>
        <location evidence="1">Nucleus</location>
    </subcellularLocation>
</comment>
<comment type="similarity">
    <text evidence="3 10">Belongs to the CND1 (condensin subunit 1) family.</text>
</comment>
<dbReference type="GO" id="GO:0007076">
    <property type="term" value="P:mitotic chromosome condensation"/>
    <property type="evidence" value="ECO:0007669"/>
    <property type="project" value="InterPro"/>
</dbReference>
<dbReference type="FunFam" id="1.25.10.10:FF:000403">
    <property type="entry name" value="Condensin complex subunit 1"/>
    <property type="match status" value="1"/>
</dbReference>
<keyword evidence="7 10" id="KW-0226">DNA condensation</keyword>
<protein>
    <recommendedName>
        <fullName evidence="10">Condensin-1 complex subunit CAP-D2</fullName>
    </recommendedName>
</protein>
<evidence type="ECO:0000256" key="6">
    <source>
        <dbReference type="ARBA" id="ARBA00022776"/>
    </source>
</evidence>
<dbReference type="Proteomes" id="UP000594263">
    <property type="component" value="Unplaced"/>
</dbReference>
<keyword evidence="4" id="KW-0158">Chromosome</keyword>
<dbReference type="GO" id="GO:0051301">
    <property type="term" value="P:cell division"/>
    <property type="evidence" value="ECO:0007669"/>
    <property type="project" value="UniProtKB-KW"/>
</dbReference>
<keyword evidence="8" id="KW-0539">Nucleus</keyword>
<dbReference type="Gramene" id="Kaladp0045s0189.1.v1.1">
    <property type="protein sequence ID" value="Kaladp0045s0189.1.v1.1"/>
    <property type="gene ID" value="Kaladp0045s0189.v1.1"/>
</dbReference>
<dbReference type="PANTHER" id="PTHR14222">
    <property type="entry name" value="CONDENSIN"/>
    <property type="match status" value="1"/>
</dbReference>
<evidence type="ECO:0000256" key="2">
    <source>
        <dbReference type="ARBA" id="ARBA00004286"/>
    </source>
</evidence>
<evidence type="ECO:0000256" key="5">
    <source>
        <dbReference type="ARBA" id="ARBA00022618"/>
    </source>
</evidence>
<dbReference type="GO" id="GO:0042393">
    <property type="term" value="F:histone binding"/>
    <property type="evidence" value="ECO:0007669"/>
    <property type="project" value="TreeGrafter"/>
</dbReference>
<dbReference type="GO" id="GO:0005634">
    <property type="term" value="C:nucleus"/>
    <property type="evidence" value="ECO:0007669"/>
    <property type="project" value="UniProtKB-SubCell"/>
</dbReference>
<dbReference type="Pfam" id="PF12922">
    <property type="entry name" value="Cnd1_N"/>
    <property type="match status" value="1"/>
</dbReference>
<keyword evidence="6 10" id="KW-0498">Mitosis</keyword>
<dbReference type="GO" id="GO:0010032">
    <property type="term" value="P:meiotic chromosome condensation"/>
    <property type="evidence" value="ECO:0007669"/>
    <property type="project" value="TreeGrafter"/>
</dbReference>
<dbReference type="OMA" id="CPLEKLW"/>
<evidence type="ECO:0000259" key="13">
    <source>
        <dbReference type="Pfam" id="PF12717"/>
    </source>
</evidence>
<dbReference type="GO" id="GO:0000779">
    <property type="term" value="C:condensed chromosome, centromeric region"/>
    <property type="evidence" value="ECO:0007669"/>
    <property type="project" value="TreeGrafter"/>
</dbReference>